<evidence type="ECO:0000313" key="4">
    <source>
        <dbReference type="Proteomes" id="UP000581206"/>
    </source>
</evidence>
<organism evidence="3 4">
    <name type="scientific">Cellulomonas denverensis</name>
    <dbReference type="NCBI Taxonomy" id="264297"/>
    <lineage>
        <taxon>Bacteria</taxon>
        <taxon>Bacillati</taxon>
        <taxon>Actinomycetota</taxon>
        <taxon>Actinomycetes</taxon>
        <taxon>Micrococcales</taxon>
        <taxon>Cellulomonadaceae</taxon>
        <taxon>Cellulomonas</taxon>
    </lineage>
</organism>
<comment type="caution">
    <text evidence="3">The sequence shown here is derived from an EMBL/GenBank/DDBJ whole genome shotgun (WGS) entry which is preliminary data.</text>
</comment>
<dbReference type="AlphaFoldDB" id="A0A7X6QZ67"/>
<feature type="region of interest" description="Disordered" evidence="1">
    <location>
        <begin position="140"/>
        <end position="164"/>
    </location>
</feature>
<reference evidence="3 4" key="1">
    <citation type="submission" date="2020-04" db="EMBL/GenBank/DDBJ databases">
        <title>MicrobeNet Type strains.</title>
        <authorList>
            <person name="Nicholson A.C."/>
        </authorList>
    </citation>
    <scope>NUCLEOTIDE SEQUENCE [LARGE SCALE GENOMIC DNA]</scope>
    <source>
        <strain evidence="3 4">ATCC BAA-788</strain>
    </source>
</reference>
<evidence type="ECO:0000256" key="2">
    <source>
        <dbReference type="SAM" id="SignalP"/>
    </source>
</evidence>
<evidence type="ECO:0000313" key="3">
    <source>
        <dbReference type="EMBL" id="NKY22929.1"/>
    </source>
</evidence>
<dbReference type="Proteomes" id="UP000581206">
    <property type="component" value="Unassembled WGS sequence"/>
</dbReference>
<sequence length="164" mass="16392">MARSRTSALRRASAVAAVALAAALSGCSVTNQITSQMEYDASDGVGAALGDISAENLVLIAAAADQPGALQGALSNRGDQATVVELTVGDDSATLRIPAGETVLLGGTEGEEVILVTPDAPGATTELTLSTATAGTETLPVPVLDGTLPEYTDLVPEPEDTLDS</sequence>
<accession>A0A7X6QZ67</accession>
<dbReference type="EMBL" id="JAAXOX010000004">
    <property type="protein sequence ID" value="NKY22929.1"/>
    <property type="molecule type" value="Genomic_DNA"/>
</dbReference>
<protein>
    <recommendedName>
        <fullName evidence="5">Lipoprotein</fullName>
    </recommendedName>
</protein>
<feature type="signal peptide" evidence="2">
    <location>
        <begin position="1"/>
        <end position="21"/>
    </location>
</feature>
<dbReference type="RefSeq" id="WP_168630063.1">
    <property type="nucleotide sequence ID" value="NZ_BONL01000001.1"/>
</dbReference>
<evidence type="ECO:0008006" key="5">
    <source>
        <dbReference type="Google" id="ProtNLM"/>
    </source>
</evidence>
<feature type="chain" id="PRO_5030611035" description="Lipoprotein" evidence="2">
    <location>
        <begin position="22"/>
        <end position="164"/>
    </location>
</feature>
<keyword evidence="2" id="KW-0732">Signal</keyword>
<proteinExistence type="predicted"/>
<gene>
    <name evidence="3" type="ORF">HGA03_09665</name>
</gene>
<name>A0A7X6QZ67_9CELL</name>
<dbReference type="PROSITE" id="PS51257">
    <property type="entry name" value="PROKAR_LIPOPROTEIN"/>
    <property type="match status" value="1"/>
</dbReference>
<keyword evidence="4" id="KW-1185">Reference proteome</keyword>
<evidence type="ECO:0000256" key="1">
    <source>
        <dbReference type="SAM" id="MobiDB-lite"/>
    </source>
</evidence>